<accession>A0ABD5Q9L4</accession>
<organism evidence="2 3">
    <name type="scientific">Saliphagus infecundisoli</name>
    <dbReference type="NCBI Taxonomy" id="1849069"/>
    <lineage>
        <taxon>Archaea</taxon>
        <taxon>Methanobacteriati</taxon>
        <taxon>Methanobacteriota</taxon>
        <taxon>Stenosarchaea group</taxon>
        <taxon>Halobacteria</taxon>
        <taxon>Halobacteriales</taxon>
        <taxon>Natrialbaceae</taxon>
        <taxon>Saliphagus</taxon>
    </lineage>
</organism>
<keyword evidence="1" id="KW-1133">Transmembrane helix</keyword>
<dbReference type="RefSeq" id="WP_224827941.1">
    <property type="nucleotide sequence ID" value="NZ_JAIVEF010000003.1"/>
</dbReference>
<dbReference type="EMBL" id="JBHSJG010000005">
    <property type="protein sequence ID" value="MFC4986455.1"/>
    <property type="molecule type" value="Genomic_DNA"/>
</dbReference>
<reference evidence="2 3" key="1">
    <citation type="journal article" date="2019" name="Int. J. Syst. Evol. Microbiol.">
        <title>The Global Catalogue of Microorganisms (GCM) 10K type strain sequencing project: providing services to taxonomists for standard genome sequencing and annotation.</title>
        <authorList>
            <consortium name="The Broad Institute Genomics Platform"/>
            <consortium name="The Broad Institute Genome Sequencing Center for Infectious Disease"/>
            <person name="Wu L."/>
            <person name="Ma J."/>
        </authorList>
    </citation>
    <scope>NUCLEOTIDE SEQUENCE [LARGE SCALE GENOMIC DNA]</scope>
    <source>
        <strain evidence="2 3">CGMCC 1.15824</strain>
    </source>
</reference>
<proteinExistence type="predicted"/>
<keyword evidence="1" id="KW-0472">Membrane</keyword>
<keyword evidence="3" id="KW-1185">Reference proteome</keyword>
<comment type="caution">
    <text evidence="2">The sequence shown here is derived from an EMBL/GenBank/DDBJ whole genome shotgun (WGS) entry which is preliminary data.</text>
</comment>
<name>A0ABD5Q9L4_9EURY</name>
<evidence type="ECO:0000256" key="1">
    <source>
        <dbReference type="SAM" id="Phobius"/>
    </source>
</evidence>
<dbReference type="AlphaFoldDB" id="A0ABD5Q9L4"/>
<protein>
    <submittedName>
        <fullName evidence="2">Uncharacterized protein</fullName>
    </submittedName>
</protein>
<keyword evidence="1" id="KW-0812">Transmembrane</keyword>
<evidence type="ECO:0000313" key="3">
    <source>
        <dbReference type="Proteomes" id="UP001595925"/>
    </source>
</evidence>
<sequence>MAGKYDKSYVDHLCDHEQGWRLLFTFSVGFLALSVLWFLSVEPGSPTYVVTIMNLVGLSGLAILSGFVLSRCRR</sequence>
<feature type="transmembrane region" description="Helical" evidence="1">
    <location>
        <begin position="47"/>
        <end position="69"/>
    </location>
</feature>
<feature type="transmembrane region" description="Helical" evidence="1">
    <location>
        <begin position="20"/>
        <end position="41"/>
    </location>
</feature>
<gene>
    <name evidence="2" type="ORF">ACFPFO_01420</name>
</gene>
<dbReference type="Proteomes" id="UP001595925">
    <property type="component" value="Unassembled WGS sequence"/>
</dbReference>
<evidence type="ECO:0000313" key="2">
    <source>
        <dbReference type="EMBL" id="MFC4986455.1"/>
    </source>
</evidence>